<dbReference type="EMBL" id="JYON01000007">
    <property type="protein sequence ID" value="KJH72199.1"/>
    <property type="molecule type" value="Genomic_DNA"/>
</dbReference>
<accession>A0A0D8ZUT6</accession>
<dbReference type="STRING" id="1618023.UH38_09060"/>
<keyword evidence="2" id="KW-1185">Reference proteome</keyword>
<comment type="caution">
    <text evidence="1">The sequence shown here is derived from an EMBL/GenBank/DDBJ whole genome shotgun (WGS) entry which is preliminary data.</text>
</comment>
<evidence type="ECO:0000313" key="1">
    <source>
        <dbReference type="EMBL" id="KJH72199.1"/>
    </source>
</evidence>
<dbReference type="Proteomes" id="UP000032452">
    <property type="component" value="Unassembled WGS sequence"/>
</dbReference>
<sequence>MDFANNLNWDLVLRRNYVANPTPNEPQGFLPIPPITVSVDRFTLLIGASSNSAKPTWRLAAFVSPRLLFSPSSTSDYISAVQSEKSQAVLLNRLNLIAFTDFGLSPYLLEISIPRWYREIDLEIWKYTESAT</sequence>
<proteinExistence type="predicted"/>
<dbReference type="RefSeq" id="WP_144405653.1">
    <property type="nucleotide sequence ID" value="NZ_CAWMDP010000040.1"/>
</dbReference>
<organism evidence="1 2">
    <name type="scientific">Aliterella atlantica CENA595</name>
    <dbReference type="NCBI Taxonomy" id="1618023"/>
    <lineage>
        <taxon>Bacteria</taxon>
        <taxon>Bacillati</taxon>
        <taxon>Cyanobacteriota</taxon>
        <taxon>Cyanophyceae</taxon>
        <taxon>Chroococcidiopsidales</taxon>
        <taxon>Aliterellaceae</taxon>
        <taxon>Aliterella</taxon>
    </lineage>
</organism>
<evidence type="ECO:0000313" key="2">
    <source>
        <dbReference type="Proteomes" id="UP000032452"/>
    </source>
</evidence>
<gene>
    <name evidence="1" type="ORF">UH38_09060</name>
</gene>
<name>A0A0D8ZUT6_9CYAN</name>
<dbReference type="AlphaFoldDB" id="A0A0D8ZUT6"/>
<reference evidence="1 2" key="1">
    <citation type="submission" date="2015-02" db="EMBL/GenBank/DDBJ databases">
        <title>Draft genome of a novel marine cyanobacterium (Chroococcales) isolated from South Atlantic Ocean.</title>
        <authorList>
            <person name="Rigonato J."/>
            <person name="Alvarenga D.O."/>
            <person name="Branco L.H."/>
            <person name="Varani A.M."/>
            <person name="Brandini F.P."/>
            <person name="Fiore M.F."/>
        </authorList>
    </citation>
    <scope>NUCLEOTIDE SEQUENCE [LARGE SCALE GENOMIC DNA]</scope>
    <source>
        <strain evidence="1 2">CENA595</strain>
    </source>
</reference>
<protein>
    <submittedName>
        <fullName evidence="1">Uncharacterized protein</fullName>
    </submittedName>
</protein>
<dbReference type="OrthoDB" id="426924at2"/>